<proteinExistence type="predicted"/>
<evidence type="ECO:0000313" key="2">
    <source>
        <dbReference type="EMBL" id="KYN10255.1"/>
    </source>
</evidence>
<gene>
    <name evidence="2" type="ORF">ALC57_17629</name>
</gene>
<evidence type="ECO:0000256" key="1">
    <source>
        <dbReference type="SAM" id="MobiDB-lite"/>
    </source>
</evidence>
<dbReference type="Proteomes" id="UP000078492">
    <property type="component" value="Unassembled WGS sequence"/>
</dbReference>
<keyword evidence="3" id="KW-1185">Reference proteome</keyword>
<feature type="region of interest" description="Disordered" evidence="1">
    <location>
        <begin position="176"/>
        <end position="201"/>
    </location>
</feature>
<organism evidence="2 3">
    <name type="scientific">Trachymyrmex cornetzi</name>
    <dbReference type="NCBI Taxonomy" id="471704"/>
    <lineage>
        <taxon>Eukaryota</taxon>
        <taxon>Metazoa</taxon>
        <taxon>Ecdysozoa</taxon>
        <taxon>Arthropoda</taxon>
        <taxon>Hexapoda</taxon>
        <taxon>Insecta</taxon>
        <taxon>Pterygota</taxon>
        <taxon>Neoptera</taxon>
        <taxon>Endopterygota</taxon>
        <taxon>Hymenoptera</taxon>
        <taxon>Apocrita</taxon>
        <taxon>Aculeata</taxon>
        <taxon>Formicoidea</taxon>
        <taxon>Formicidae</taxon>
        <taxon>Myrmicinae</taxon>
        <taxon>Trachymyrmex</taxon>
    </lineage>
</organism>
<protein>
    <submittedName>
        <fullName evidence="2">Uncharacterized protein</fullName>
    </submittedName>
</protein>
<sequence>MPGTGRGREKVAEALHHGELKMMIGGKRAASVDGGAGGRRREDVEKAQHVKDEEDRVQVRIPLKSIAGKTVRIIYGVGRHLHSAKDASASQRCSRIESRGLGRRVKDYSCRHQGSDDANDEAMCPHIDANWTDYEEDSLVLKMGGLGEARKKRRLKLEEKAAELIRMRIDADVNAQTDLSGLEGEASPVGREEMRRPKQAN</sequence>
<feature type="region of interest" description="Disordered" evidence="1">
    <location>
        <begin position="25"/>
        <end position="51"/>
    </location>
</feature>
<dbReference type="EMBL" id="KQ981019">
    <property type="protein sequence ID" value="KYN10255.1"/>
    <property type="molecule type" value="Genomic_DNA"/>
</dbReference>
<reference evidence="2 3" key="1">
    <citation type="submission" date="2015-09" db="EMBL/GenBank/DDBJ databases">
        <title>Trachymyrmex cornetzi WGS genome.</title>
        <authorList>
            <person name="Nygaard S."/>
            <person name="Hu H."/>
            <person name="Boomsma J."/>
            <person name="Zhang G."/>
        </authorList>
    </citation>
    <scope>NUCLEOTIDE SEQUENCE [LARGE SCALE GENOMIC DNA]</scope>
    <source>
        <strain evidence="2">Tcor2-1</strain>
        <tissue evidence="2">Whole body</tissue>
    </source>
</reference>
<evidence type="ECO:0000313" key="3">
    <source>
        <dbReference type="Proteomes" id="UP000078492"/>
    </source>
</evidence>
<feature type="compositionally biased region" description="Basic and acidic residues" evidence="1">
    <location>
        <begin position="39"/>
        <end position="51"/>
    </location>
</feature>
<dbReference type="AlphaFoldDB" id="A0A151ITS7"/>
<name>A0A151ITS7_9HYME</name>
<feature type="compositionally biased region" description="Basic and acidic residues" evidence="1">
    <location>
        <begin position="190"/>
        <end position="201"/>
    </location>
</feature>
<accession>A0A151ITS7</accession>